<gene>
    <name evidence="1" type="ORF">Rain11_0588</name>
</gene>
<protein>
    <submittedName>
        <fullName evidence="1">Uncharacterized protein</fullName>
    </submittedName>
</protein>
<evidence type="ECO:0000313" key="2">
    <source>
        <dbReference type="Proteomes" id="UP000233387"/>
    </source>
</evidence>
<dbReference type="AlphaFoldDB" id="A0A2N3IJ28"/>
<accession>A0A2N3IJ28</accession>
<keyword evidence="2" id="KW-1185">Reference proteome</keyword>
<proteinExistence type="predicted"/>
<dbReference type="Proteomes" id="UP000233387">
    <property type="component" value="Unassembled WGS sequence"/>
</dbReference>
<sequence>MPSLTQLNQDLAELVAKRIELSQISYDDTRYDNIEEAVHRLEDTFLAKYDDFLEDVFLDIHDEYCPETEVLSPLAYIARKYVKTHKGFDVAENQGVWVEIEEAPEKEAHLVLLPNPLRVELNIGNYKKIVWQAEADTTKL</sequence>
<reference evidence="1 2" key="1">
    <citation type="submission" date="2017-06" db="EMBL/GenBank/DDBJ databases">
        <title>Raineya orbicola gen. nov., sp. nov. a slightly thermophilic bacterium of the phylum Bacteroidetes and the description of Raineyaceae fam. nov.</title>
        <authorList>
            <person name="Albuquerque L."/>
            <person name="Polonia A.R.M."/>
            <person name="Barroso C."/>
            <person name="Froufe H.J.C."/>
            <person name="Lage O."/>
            <person name="Lobo-Da-Cunha A."/>
            <person name="Egas C."/>
            <person name="Da Costa M.S."/>
        </authorList>
    </citation>
    <scope>NUCLEOTIDE SEQUENCE [LARGE SCALE GENOMIC DNA]</scope>
    <source>
        <strain evidence="1 2">SPSPC-11</strain>
    </source>
</reference>
<name>A0A2N3IJ28_9BACT</name>
<comment type="caution">
    <text evidence="1">The sequence shown here is derived from an EMBL/GenBank/DDBJ whole genome shotgun (WGS) entry which is preliminary data.</text>
</comment>
<evidence type="ECO:0000313" key="1">
    <source>
        <dbReference type="EMBL" id="PKQ70360.1"/>
    </source>
</evidence>
<dbReference type="RefSeq" id="WP_133121480.1">
    <property type="nucleotide sequence ID" value="NZ_NKXO01000007.1"/>
</dbReference>
<organism evidence="1 2">
    <name type="scientific">Raineya orbicola</name>
    <dbReference type="NCBI Taxonomy" id="2016530"/>
    <lineage>
        <taxon>Bacteria</taxon>
        <taxon>Pseudomonadati</taxon>
        <taxon>Bacteroidota</taxon>
        <taxon>Cytophagia</taxon>
        <taxon>Cytophagales</taxon>
        <taxon>Raineyaceae</taxon>
        <taxon>Raineya</taxon>
    </lineage>
</organism>
<dbReference type="EMBL" id="NKXO01000007">
    <property type="protein sequence ID" value="PKQ70360.1"/>
    <property type="molecule type" value="Genomic_DNA"/>
</dbReference>
<dbReference type="OrthoDB" id="883158at2"/>